<name>A0A0A9DQE5_ARUDO</name>
<sequence length="76" mass="8385">MRPSIICFSMMTRSATAGSANTMNPKPRARPVARSRMMTASTTSPYLSKYSRRRSSLVSHEMPPMNSFPASASISR</sequence>
<accession>A0A0A9DQE5</accession>
<feature type="region of interest" description="Disordered" evidence="1">
    <location>
        <begin position="16"/>
        <end position="76"/>
    </location>
</feature>
<evidence type="ECO:0000256" key="1">
    <source>
        <dbReference type="SAM" id="MobiDB-lite"/>
    </source>
</evidence>
<organism evidence="2">
    <name type="scientific">Arundo donax</name>
    <name type="common">Giant reed</name>
    <name type="synonym">Donax arundinaceus</name>
    <dbReference type="NCBI Taxonomy" id="35708"/>
    <lineage>
        <taxon>Eukaryota</taxon>
        <taxon>Viridiplantae</taxon>
        <taxon>Streptophyta</taxon>
        <taxon>Embryophyta</taxon>
        <taxon>Tracheophyta</taxon>
        <taxon>Spermatophyta</taxon>
        <taxon>Magnoliopsida</taxon>
        <taxon>Liliopsida</taxon>
        <taxon>Poales</taxon>
        <taxon>Poaceae</taxon>
        <taxon>PACMAD clade</taxon>
        <taxon>Arundinoideae</taxon>
        <taxon>Arundineae</taxon>
        <taxon>Arundo</taxon>
    </lineage>
</organism>
<dbReference type="AlphaFoldDB" id="A0A0A9DQE5"/>
<proteinExistence type="predicted"/>
<protein>
    <submittedName>
        <fullName evidence="2">Uncharacterized protein</fullName>
    </submittedName>
</protein>
<evidence type="ECO:0000313" key="2">
    <source>
        <dbReference type="EMBL" id="JAD90799.1"/>
    </source>
</evidence>
<dbReference type="EMBL" id="GBRH01207096">
    <property type="protein sequence ID" value="JAD90799.1"/>
    <property type="molecule type" value="Transcribed_RNA"/>
</dbReference>
<reference evidence="2" key="1">
    <citation type="submission" date="2014-09" db="EMBL/GenBank/DDBJ databases">
        <authorList>
            <person name="Magalhaes I.L.F."/>
            <person name="Oliveira U."/>
            <person name="Santos F.R."/>
            <person name="Vidigal T.H.D.A."/>
            <person name="Brescovit A.D."/>
            <person name="Santos A.J."/>
        </authorList>
    </citation>
    <scope>NUCLEOTIDE SEQUENCE</scope>
    <source>
        <tissue evidence="2">Shoot tissue taken approximately 20 cm above the soil surface</tissue>
    </source>
</reference>
<reference evidence="2" key="2">
    <citation type="journal article" date="2015" name="Data Brief">
        <title>Shoot transcriptome of the giant reed, Arundo donax.</title>
        <authorList>
            <person name="Barrero R.A."/>
            <person name="Guerrero F.D."/>
            <person name="Moolhuijzen P."/>
            <person name="Goolsby J.A."/>
            <person name="Tidwell J."/>
            <person name="Bellgard S.E."/>
            <person name="Bellgard M.I."/>
        </authorList>
    </citation>
    <scope>NUCLEOTIDE SEQUENCE</scope>
    <source>
        <tissue evidence="2">Shoot tissue taken approximately 20 cm above the soil surface</tissue>
    </source>
</reference>